<evidence type="ECO:0000313" key="4">
    <source>
        <dbReference type="EMBL" id="TBW48232.1"/>
    </source>
</evidence>
<keyword evidence="5" id="KW-1185">Reference proteome</keyword>
<sequence length="206" mass="22501">MEETPGSLALENVAVGALNAVSFSVAPGEVVCLSGPSGVGKSRLLRAVADIEAHQGAIRLAGEAQSSMPAHQWRRRVVMVPADSQWWFDTVAGHFDGDLPEDDLAALGFGPEVAGWSVSRLSTGERQRLALLRAMVLEPGVLLLDEPTSNLDAERARATERWLLDRIEARRMAVLWVAHDAEQIARVARRHVRLVDHGMEVVRECD</sequence>
<dbReference type="PROSITE" id="PS50893">
    <property type="entry name" value="ABC_TRANSPORTER_2"/>
    <property type="match status" value="1"/>
</dbReference>
<dbReference type="Proteomes" id="UP000313645">
    <property type="component" value="Unassembled WGS sequence"/>
</dbReference>
<accession>A0ABY1ZI40</accession>
<name>A0ABY1ZI40_9GAMM</name>
<dbReference type="SMART" id="SM00382">
    <property type="entry name" value="AAA"/>
    <property type="match status" value="1"/>
</dbReference>
<feature type="domain" description="ABC transporter" evidence="3">
    <location>
        <begin position="1"/>
        <end position="205"/>
    </location>
</feature>
<comment type="caution">
    <text evidence="4">The sequence shown here is derived from an EMBL/GenBank/DDBJ whole genome shotgun (WGS) entry which is preliminary data.</text>
</comment>
<protein>
    <submittedName>
        <fullName evidence="4">ATP-binding cassette domain-containing protein</fullName>
    </submittedName>
</protein>
<organism evidence="4 5">
    <name type="scientific">Marinobacter halodurans</name>
    <dbReference type="NCBI Taxonomy" id="2528979"/>
    <lineage>
        <taxon>Bacteria</taxon>
        <taxon>Pseudomonadati</taxon>
        <taxon>Pseudomonadota</taxon>
        <taxon>Gammaproteobacteria</taxon>
        <taxon>Pseudomonadales</taxon>
        <taxon>Marinobacteraceae</taxon>
        <taxon>Marinobacter</taxon>
    </lineage>
</organism>
<dbReference type="EMBL" id="SJDL01000051">
    <property type="protein sequence ID" value="TBW48232.1"/>
    <property type="molecule type" value="Genomic_DNA"/>
</dbReference>
<dbReference type="RefSeq" id="WP_131483957.1">
    <property type="nucleotide sequence ID" value="NZ_SJDL01000051.1"/>
</dbReference>
<gene>
    <name evidence="4" type="ORF">EZI54_21595</name>
</gene>
<dbReference type="InterPro" id="IPR027417">
    <property type="entry name" value="P-loop_NTPase"/>
</dbReference>
<keyword evidence="2 4" id="KW-0067">ATP-binding</keyword>
<dbReference type="PANTHER" id="PTHR43119:SF1">
    <property type="entry name" value="ABC TRANSPORTER DOMAIN-CONTAINING PROTEIN"/>
    <property type="match status" value="1"/>
</dbReference>
<dbReference type="InterPro" id="IPR003439">
    <property type="entry name" value="ABC_transporter-like_ATP-bd"/>
</dbReference>
<evidence type="ECO:0000256" key="1">
    <source>
        <dbReference type="ARBA" id="ARBA00022741"/>
    </source>
</evidence>
<dbReference type="PANTHER" id="PTHR43119">
    <property type="entry name" value="ABC TRANSPORT PROTEIN ATP-BINDING COMPONENT-RELATED"/>
    <property type="match status" value="1"/>
</dbReference>
<reference evidence="4 5" key="1">
    <citation type="submission" date="2019-02" db="EMBL/GenBank/DDBJ databases">
        <title>Marinobacter halodurans sp. nov., a marine bacterium isolated from sea tidal flat.</title>
        <authorList>
            <person name="Yoo Y."/>
            <person name="Lee D.W."/>
            <person name="Kim B.S."/>
            <person name="Kim J.-J."/>
        </authorList>
    </citation>
    <scope>NUCLEOTIDE SEQUENCE [LARGE SCALE GENOMIC DNA]</scope>
    <source>
        <strain evidence="4 5">YJ-S3-2</strain>
    </source>
</reference>
<evidence type="ECO:0000313" key="5">
    <source>
        <dbReference type="Proteomes" id="UP000313645"/>
    </source>
</evidence>
<dbReference type="Gene3D" id="3.40.50.300">
    <property type="entry name" value="P-loop containing nucleotide triphosphate hydrolases"/>
    <property type="match status" value="1"/>
</dbReference>
<dbReference type="SUPFAM" id="SSF52540">
    <property type="entry name" value="P-loop containing nucleoside triphosphate hydrolases"/>
    <property type="match status" value="1"/>
</dbReference>
<dbReference type="InterPro" id="IPR003593">
    <property type="entry name" value="AAA+_ATPase"/>
</dbReference>
<evidence type="ECO:0000256" key="2">
    <source>
        <dbReference type="ARBA" id="ARBA00022840"/>
    </source>
</evidence>
<proteinExistence type="predicted"/>
<dbReference type="Pfam" id="PF00005">
    <property type="entry name" value="ABC_tran"/>
    <property type="match status" value="1"/>
</dbReference>
<keyword evidence="1" id="KW-0547">Nucleotide-binding</keyword>
<dbReference type="GO" id="GO:0005524">
    <property type="term" value="F:ATP binding"/>
    <property type="evidence" value="ECO:0007669"/>
    <property type="project" value="UniProtKB-KW"/>
</dbReference>
<evidence type="ECO:0000259" key="3">
    <source>
        <dbReference type="PROSITE" id="PS50893"/>
    </source>
</evidence>